<dbReference type="AlphaFoldDB" id="A0A971M4Q0"/>
<reference evidence="7" key="1">
    <citation type="journal article" date="2020" name="Biotechnol. Biofuels">
        <title>New insights from the biogas microbiome by comprehensive genome-resolved metagenomics of nearly 1600 species originating from multiple anaerobic digesters.</title>
        <authorList>
            <person name="Campanaro S."/>
            <person name="Treu L."/>
            <person name="Rodriguez-R L.M."/>
            <person name="Kovalovszki A."/>
            <person name="Ziels R.M."/>
            <person name="Maus I."/>
            <person name="Zhu X."/>
            <person name="Kougias P.G."/>
            <person name="Basile A."/>
            <person name="Luo G."/>
            <person name="Schluter A."/>
            <person name="Konstantinidis K.T."/>
            <person name="Angelidaki I."/>
        </authorList>
    </citation>
    <scope>NUCLEOTIDE SEQUENCE</scope>
    <source>
        <strain evidence="7">AS06rmzACSIP_7</strain>
    </source>
</reference>
<dbReference type="Pfam" id="PF06803">
    <property type="entry name" value="DUF1232"/>
    <property type="match status" value="1"/>
</dbReference>
<proteinExistence type="predicted"/>
<dbReference type="EMBL" id="JAAYEE010000189">
    <property type="protein sequence ID" value="NLW35953.1"/>
    <property type="molecule type" value="Genomic_DNA"/>
</dbReference>
<gene>
    <name evidence="7" type="ORF">GXY80_10805</name>
</gene>
<keyword evidence="4 5" id="KW-0472">Membrane</keyword>
<comment type="caution">
    <text evidence="7">The sequence shown here is derived from an EMBL/GenBank/DDBJ whole genome shotgun (WGS) entry which is preliminary data.</text>
</comment>
<evidence type="ECO:0000313" key="7">
    <source>
        <dbReference type="EMBL" id="NLW35953.1"/>
    </source>
</evidence>
<evidence type="ECO:0000259" key="6">
    <source>
        <dbReference type="Pfam" id="PF06803"/>
    </source>
</evidence>
<keyword evidence="3 5" id="KW-1133">Transmembrane helix</keyword>
<evidence type="ECO:0000313" key="8">
    <source>
        <dbReference type="Proteomes" id="UP000777265"/>
    </source>
</evidence>
<evidence type="ECO:0000256" key="1">
    <source>
        <dbReference type="ARBA" id="ARBA00004127"/>
    </source>
</evidence>
<dbReference type="GO" id="GO:0012505">
    <property type="term" value="C:endomembrane system"/>
    <property type="evidence" value="ECO:0007669"/>
    <property type="project" value="UniProtKB-SubCell"/>
</dbReference>
<dbReference type="Proteomes" id="UP000777265">
    <property type="component" value="Unassembled WGS sequence"/>
</dbReference>
<accession>A0A971M4Q0</accession>
<evidence type="ECO:0000256" key="4">
    <source>
        <dbReference type="ARBA" id="ARBA00023136"/>
    </source>
</evidence>
<feature type="transmembrane region" description="Helical" evidence="5">
    <location>
        <begin position="28"/>
        <end position="45"/>
    </location>
</feature>
<organism evidence="7 8">
    <name type="scientific">Syntrophorhabdus aromaticivorans</name>
    <dbReference type="NCBI Taxonomy" id="328301"/>
    <lineage>
        <taxon>Bacteria</taxon>
        <taxon>Pseudomonadati</taxon>
        <taxon>Thermodesulfobacteriota</taxon>
        <taxon>Syntrophorhabdia</taxon>
        <taxon>Syntrophorhabdales</taxon>
        <taxon>Syntrophorhabdaceae</taxon>
        <taxon>Syntrophorhabdus</taxon>
    </lineage>
</organism>
<name>A0A971M4Q0_9BACT</name>
<evidence type="ECO:0000256" key="2">
    <source>
        <dbReference type="ARBA" id="ARBA00022692"/>
    </source>
</evidence>
<feature type="domain" description="DUF1232" evidence="6">
    <location>
        <begin position="30"/>
        <end position="66"/>
    </location>
</feature>
<protein>
    <submittedName>
        <fullName evidence="7">DUF1232 domain-containing protein</fullName>
    </submittedName>
</protein>
<feature type="transmembrane region" description="Helical" evidence="5">
    <location>
        <begin position="99"/>
        <end position="124"/>
    </location>
</feature>
<evidence type="ECO:0000256" key="3">
    <source>
        <dbReference type="ARBA" id="ARBA00022989"/>
    </source>
</evidence>
<dbReference type="InterPro" id="IPR010652">
    <property type="entry name" value="DUF1232"/>
</dbReference>
<comment type="subcellular location">
    <subcellularLocation>
        <location evidence="1">Endomembrane system</location>
        <topology evidence="1">Multi-pass membrane protein</topology>
    </subcellularLocation>
</comment>
<sequence length="126" mass="14383">MDWKTRAKALKQEVYALYLCSRHPKTPLYAKLFAVLIVGYALSPIDLIPDFVPVLGYVDDLVLIPLGIALLIRMMPREVLEECREKARINRPANKPRQWIGAVMVICLWALAIYITLRAVAHIIRS</sequence>
<keyword evidence="2 5" id="KW-0812">Transmembrane</keyword>
<evidence type="ECO:0000256" key="5">
    <source>
        <dbReference type="SAM" id="Phobius"/>
    </source>
</evidence>
<reference evidence="7" key="2">
    <citation type="submission" date="2020-01" db="EMBL/GenBank/DDBJ databases">
        <authorList>
            <person name="Campanaro S."/>
        </authorList>
    </citation>
    <scope>NUCLEOTIDE SEQUENCE</scope>
    <source>
        <strain evidence="7">AS06rmzACSIP_7</strain>
    </source>
</reference>